<reference evidence="2" key="2">
    <citation type="journal article" date="2023" name="Microbiol Resour">
        <title>Decontamination and Annotation of the Draft Genome Sequence of the Oomycete Lagenidium giganteum ARSEF 373.</title>
        <authorList>
            <person name="Morgan W.R."/>
            <person name="Tartar A."/>
        </authorList>
    </citation>
    <scope>NUCLEOTIDE SEQUENCE</scope>
    <source>
        <strain evidence="2">ARSEF 373</strain>
    </source>
</reference>
<feature type="region of interest" description="Disordered" evidence="1">
    <location>
        <begin position="1"/>
        <end position="40"/>
    </location>
</feature>
<evidence type="ECO:0000313" key="2">
    <source>
        <dbReference type="EMBL" id="DAZ97681.1"/>
    </source>
</evidence>
<evidence type="ECO:0000313" key="3">
    <source>
        <dbReference type="Proteomes" id="UP001146120"/>
    </source>
</evidence>
<evidence type="ECO:0000256" key="1">
    <source>
        <dbReference type="SAM" id="MobiDB-lite"/>
    </source>
</evidence>
<sequence length="93" mass="10136">MPTVATSSKPSRATSARTMGRSLSRSSGWACSPKKHRGSPSARYWKTYPSSCRSGSPATSAILWCAQCAPPSSRKVSSKHEEDVFCPLRYHLC</sequence>
<dbReference type="AlphaFoldDB" id="A0AAV2YTS4"/>
<protein>
    <submittedName>
        <fullName evidence="2">Uncharacterized protein</fullName>
    </submittedName>
</protein>
<proteinExistence type="predicted"/>
<accession>A0AAV2YTS4</accession>
<comment type="caution">
    <text evidence="2">The sequence shown here is derived from an EMBL/GenBank/DDBJ whole genome shotgun (WGS) entry which is preliminary data.</text>
</comment>
<reference evidence="2" key="1">
    <citation type="submission" date="2022-11" db="EMBL/GenBank/DDBJ databases">
        <authorList>
            <person name="Morgan W.R."/>
            <person name="Tartar A."/>
        </authorList>
    </citation>
    <scope>NUCLEOTIDE SEQUENCE</scope>
    <source>
        <strain evidence="2">ARSEF 373</strain>
    </source>
</reference>
<dbReference type="EMBL" id="DAKRPA010000128">
    <property type="protein sequence ID" value="DAZ97681.1"/>
    <property type="molecule type" value="Genomic_DNA"/>
</dbReference>
<organism evidence="2 3">
    <name type="scientific">Lagenidium giganteum</name>
    <dbReference type="NCBI Taxonomy" id="4803"/>
    <lineage>
        <taxon>Eukaryota</taxon>
        <taxon>Sar</taxon>
        <taxon>Stramenopiles</taxon>
        <taxon>Oomycota</taxon>
        <taxon>Peronosporomycetes</taxon>
        <taxon>Pythiales</taxon>
        <taxon>Pythiaceae</taxon>
    </lineage>
</organism>
<keyword evidence="3" id="KW-1185">Reference proteome</keyword>
<name>A0AAV2YTS4_9STRA</name>
<feature type="compositionally biased region" description="Polar residues" evidence="1">
    <location>
        <begin position="1"/>
        <end position="29"/>
    </location>
</feature>
<dbReference type="Proteomes" id="UP001146120">
    <property type="component" value="Unassembled WGS sequence"/>
</dbReference>
<gene>
    <name evidence="2" type="ORF">N0F65_009682</name>
</gene>